<proteinExistence type="predicted"/>
<dbReference type="AlphaFoldDB" id="A0A1I6IF72"/>
<dbReference type="EMBL" id="FOYS01000005">
    <property type="protein sequence ID" value="SFR65346.1"/>
    <property type="molecule type" value="Genomic_DNA"/>
</dbReference>
<gene>
    <name evidence="2" type="ORF">SAMN04488124_3177</name>
</gene>
<keyword evidence="1" id="KW-1133">Transmembrane helix</keyword>
<sequence>MRAFRMSPGPAAAYAFRLGITAGAIVGLALLGLLYWLGQLAVFQLAYVLLIIFPLYLVLVAVALSVWLGYDKDTTSLRPVYRSKEPK</sequence>
<evidence type="ECO:0000313" key="3">
    <source>
        <dbReference type="Proteomes" id="UP000243250"/>
    </source>
</evidence>
<organism evidence="2 3">
    <name type="scientific">Halogeometricum limi</name>
    <dbReference type="NCBI Taxonomy" id="555875"/>
    <lineage>
        <taxon>Archaea</taxon>
        <taxon>Methanobacteriati</taxon>
        <taxon>Methanobacteriota</taxon>
        <taxon>Stenosarchaea group</taxon>
        <taxon>Halobacteria</taxon>
        <taxon>Halobacteriales</taxon>
        <taxon>Haloferacaceae</taxon>
        <taxon>Halogeometricum</taxon>
    </lineage>
</organism>
<protein>
    <submittedName>
        <fullName evidence="2">Uncharacterized protein</fullName>
    </submittedName>
</protein>
<name>A0A1I6IF72_9EURY</name>
<feature type="transmembrane region" description="Helical" evidence="1">
    <location>
        <begin position="12"/>
        <end position="38"/>
    </location>
</feature>
<accession>A0A1I6IF72</accession>
<feature type="transmembrane region" description="Helical" evidence="1">
    <location>
        <begin position="44"/>
        <end position="68"/>
    </location>
</feature>
<keyword evidence="1" id="KW-0812">Transmembrane</keyword>
<evidence type="ECO:0000256" key="1">
    <source>
        <dbReference type="SAM" id="Phobius"/>
    </source>
</evidence>
<reference evidence="3" key="1">
    <citation type="submission" date="2016-10" db="EMBL/GenBank/DDBJ databases">
        <authorList>
            <person name="Varghese N."/>
            <person name="Submissions S."/>
        </authorList>
    </citation>
    <scope>NUCLEOTIDE SEQUENCE [LARGE SCALE GENOMIC DNA]</scope>
    <source>
        <strain evidence="3">CGMCC 1.8711</strain>
    </source>
</reference>
<keyword evidence="1" id="KW-0472">Membrane</keyword>
<keyword evidence="3" id="KW-1185">Reference proteome</keyword>
<evidence type="ECO:0000313" key="2">
    <source>
        <dbReference type="EMBL" id="SFR65346.1"/>
    </source>
</evidence>
<dbReference type="Proteomes" id="UP000243250">
    <property type="component" value="Unassembled WGS sequence"/>
</dbReference>